<evidence type="ECO:0000313" key="3">
    <source>
        <dbReference type="EMBL" id="MEX0430731.1"/>
    </source>
</evidence>
<name>A0ABV3T6A6_9GAMM</name>
<dbReference type="Pfam" id="PF00990">
    <property type="entry name" value="GGDEF"/>
    <property type="match status" value="1"/>
</dbReference>
<gene>
    <name evidence="3" type="ORF">V6X30_04850</name>
</gene>
<dbReference type="PANTHER" id="PTHR46663">
    <property type="entry name" value="DIGUANYLATE CYCLASE DGCT-RELATED"/>
    <property type="match status" value="1"/>
</dbReference>
<dbReference type="SMART" id="SM00086">
    <property type="entry name" value="PAC"/>
    <property type="match status" value="2"/>
</dbReference>
<keyword evidence="1" id="KW-0812">Transmembrane</keyword>
<keyword evidence="3" id="KW-0808">Transferase</keyword>
<evidence type="ECO:0000259" key="2">
    <source>
        <dbReference type="PROSITE" id="PS50887"/>
    </source>
</evidence>
<sequence>MRQLVSTGMEARLRRYIVSLLTLFAIGSTTATAAGPGGQSLSLGVPAYRLPIVNVAVAGLVGLSLFALLGFLYSRQRRLERHFRGESDYYAAVVRMRHRDGHWVWVYDRGRVISRTSDGKPHWVRGTHVDDTARHRLTEAERAWYGQFRMHANSVPGVLYQFRSDAEGNFSFPFVSDRLRAVHGCDAAEAFVSTVRNQERGTVRHIAVVHDISERLRYEDELRRLASYDTLTGLPNRRLLADRLHQAIAHATRTGEHFSVGMLDLDWFKPVNDRYGHEAGDEVLCVIARRLSNHLRAEDTIARLGGDEFVLVIRESADDGAIFDRILAAISEPIPLRGVGAIVNVSGSIGVAHFDADMPLQGDQLLRHADQAVYRAKASGREQIVTFEAMEAGSEAL</sequence>
<dbReference type="PROSITE" id="PS50887">
    <property type="entry name" value="GGDEF"/>
    <property type="match status" value="1"/>
</dbReference>
<dbReference type="Gene3D" id="3.30.450.20">
    <property type="entry name" value="PAS domain"/>
    <property type="match status" value="1"/>
</dbReference>
<comment type="caution">
    <text evidence="3">The sequence shown here is derived from an EMBL/GenBank/DDBJ whole genome shotgun (WGS) entry which is preliminary data.</text>
</comment>
<evidence type="ECO:0000313" key="4">
    <source>
        <dbReference type="Proteomes" id="UP001556637"/>
    </source>
</evidence>
<dbReference type="InterPro" id="IPR013655">
    <property type="entry name" value="PAS_fold_3"/>
</dbReference>
<dbReference type="SUPFAM" id="SSF55073">
    <property type="entry name" value="Nucleotide cyclase"/>
    <property type="match status" value="1"/>
</dbReference>
<dbReference type="InterPro" id="IPR029787">
    <property type="entry name" value="Nucleotide_cyclase"/>
</dbReference>
<accession>A0ABV3T6A6</accession>
<protein>
    <submittedName>
        <fullName evidence="3">Sensor domain-containing diguanylate cyclase</fullName>
        <ecNumber evidence="3">2.7.7.65</ecNumber>
    </submittedName>
</protein>
<feature type="domain" description="GGDEF" evidence="2">
    <location>
        <begin position="256"/>
        <end position="389"/>
    </location>
</feature>
<dbReference type="PANTHER" id="PTHR46663:SF4">
    <property type="entry name" value="DIGUANYLATE CYCLASE DGCT-RELATED"/>
    <property type="match status" value="1"/>
</dbReference>
<dbReference type="Proteomes" id="UP001556637">
    <property type="component" value="Unassembled WGS sequence"/>
</dbReference>
<dbReference type="GO" id="GO:0052621">
    <property type="term" value="F:diguanylate cyclase activity"/>
    <property type="evidence" value="ECO:0007669"/>
    <property type="project" value="UniProtKB-EC"/>
</dbReference>
<keyword evidence="4" id="KW-1185">Reference proteome</keyword>
<reference evidence="3 4" key="1">
    <citation type="submission" date="2024-02" db="EMBL/GenBank/DDBJ databases">
        <title>New especies of Spiribacter isolated from saline water.</title>
        <authorList>
            <person name="Leon M.J."/>
            <person name="De La Haba R."/>
            <person name="Sanchez-Porro C."/>
            <person name="Ventosa A."/>
        </authorList>
    </citation>
    <scope>NUCLEOTIDE SEQUENCE [LARGE SCALE GENOMIC DNA]</scope>
    <source>
        <strain evidence="4">ag22IC4-189</strain>
    </source>
</reference>
<dbReference type="SMART" id="SM00267">
    <property type="entry name" value="GGDEF"/>
    <property type="match status" value="1"/>
</dbReference>
<feature type="transmembrane region" description="Helical" evidence="1">
    <location>
        <begin position="52"/>
        <end position="74"/>
    </location>
</feature>
<dbReference type="EMBL" id="JBAKFF010000001">
    <property type="protein sequence ID" value="MEX0430731.1"/>
    <property type="molecule type" value="Genomic_DNA"/>
</dbReference>
<dbReference type="InterPro" id="IPR001610">
    <property type="entry name" value="PAC"/>
</dbReference>
<dbReference type="RefSeq" id="WP_367983517.1">
    <property type="nucleotide sequence ID" value="NZ_JBAKFF010000001.1"/>
</dbReference>
<dbReference type="InterPro" id="IPR043128">
    <property type="entry name" value="Rev_trsase/Diguanyl_cyclase"/>
</dbReference>
<keyword evidence="1" id="KW-0472">Membrane</keyword>
<dbReference type="Pfam" id="PF08447">
    <property type="entry name" value="PAS_3"/>
    <property type="match status" value="1"/>
</dbReference>
<dbReference type="NCBIfam" id="TIGR00254">
    <property type="entry name" value="GGDEF"/>
    <property type="match status" value="1"/>
</dbReference>
<dbReference type="InterPro" id="IPR035965">
    <property type="entry name" value="PAS-like_dom_sf"/>
</dbReference>
<dbReference type="InterPro" id="IPR052163">
    <property type="entry name" value="DGC-Regulatory_Protein"/>
</dbReference>
<keyword evidence="3" id="KW-0548">Nucleotidyltransferase</keyword>
<dbReference type="SUPFAM" id="SSF55785">
    <property type="entry name" value="PYP-like sensor domain (PAS domain)"/>
    <property type="match status" value="1"/>
</dbReference>
<dbReference type="InterPro" id="IPR000160">
    <property type="entry name" value="GGDEF_dom"/>
</dbReference>
<dbReference type="Gene3D" id="3.30.70.270">
    <property type="match status" value="1"/>
</dbReference>
<evidence type="ECO:0000256" key="1">
    <source>
        <dbReference type="SAM" id="Phobius"/>
    </source>
</evidence>
<dbReference type="EC" id="2.7.7.65" evidence="3"/>
<dbReference type="CDD" id="cd01949">
    <property type="entry name" value="GGDEF"/>
    <property type="match status" value="1"/>
</dbReference>
<proteinExistence type="predicted"/>
<keyword evidence="1" id="KW-1133">Transmembrane helix</keyword>
<organism evidence="3 4">
    <name type="scientific">Spiribacter insolitus</name>
    <dbReference type="NCBI Taxonomy" id="3122417"/>
    <lineage>
        <taxon>Bacteria</taxon>
        <taxon>Pseudomonadati</taxon>
        <taxon>Pseudomonadota</taxon>
        <taxon>Gammaproteobacteria</taxon>
        <taxon>Chromatiales</taxon>
        <taxon>Ectothiorhodospiraceae</taxon>
        <taxon>Spiribacter</taxon>
    </lineage>
</organism>